<evidence type="ECO:0000256" key="2">
    <source>
        <dbReference type="ARBA" id="ARBA00023008"/>
    </source>
</evidence>
<keyword evidence="2" id="KW-0186">Copper</keyword>
<dbReference type="InterPro" id="IPR052953">
    <property type="entry name" value="Ser-rich/MCO-related"/>
</dbReference>
<feature type="transmembrane region" description="Helical" evidence="3">
    <location>
        <begin position="151"/>
        <end position="172"/>
    </location>
</feature>
<gene>
    <name evidence="6" type="ORF">FCALED_LOCUS8818</name>
</gene>
<dbReference type="AlphaFoldDB" id="A0A9N9CN48"/>
<evidence type="ECO:0000256" key="4">
    <source>
        <dbReference type="SAM" id="SignalP"/>
    </source>
</evidence>
<keyword evidence="3" id="KW-1133">Transmembrane helix</keyword>
<name>A0A9N9CN48_9GLOM</name>
<feature type="signal peptide" evidence="4">
    <location>
        <begin position="1"/>
        <end position="25"/>
    </location>
</feature>
<keyword evidence="7" id="KW-1185">Reference proteome</keyword>
<dbReference type="OrthoDB" id="2361895at2759"/>
<evidence type="ECO:0000313" key="6">
    <source>
        <dbReference type="EMBL" id="CAG8605859.1"/>
    </source>
</evidence>
<keyword evidence="1" id="KW-0479">Metal-binding</keyword>
<feature type="chain" id="PRO_5040145253" evidence="4">
    <location>
        <begin position="26"/>
        <end position="218"/>
    </location>
</feature>
<keyword evidence="3" id="KW-0472">Membrane</keyword>
<proteinExistence type="predicted"/>
<dbReference type="InterPro" id="IPR008972">
    <property type="entry name" value="Cupredoxin"/>
</dbReference>
<dbReference type="Pfam" id="PF00127">
    <property type="entry name" value="Copper-bind"/>
    <property type="match status" value="1"/>
</dbReference>
<dbReference type="Proteomes" id="UP000789570">
    <property type="component" value="Unassembled WGS sequence"/>
</dbReference>
<dbReference type="SUPFAM" id="SSF49503">
    <property type="entry name" value="Cupredoxins"/>
    <property type="match status" value="1"/>
</dbReference>
<reference evidence="6" key="1">
    <citation type="submission" date="2021-06" db="EMBL/GenBank/DDBJ databases">
        <authorList>
            <person name="Kallberg Y."/>
            <person name="Tangrot J."/>
            <person name="Rosling A."/>
        </authorList>
    </citation>
    <scope>NUCLEOTIDE SEQUENCE</scope>
    <source>
        <strain evidence="6">UK204</strain>
    </source>
</reference>
<keyword evidence="4" id="KW-0732">Signal</keyword>
<sequence length="218" mass="24079">MAPKQQISKLIVLILACFFIESINAEIRVINVGGGGQQNLKFDPQFITAHQGDIIQWKFIGGNHNVVQMSYKGSCEMHPTPYAFRSETNPPSKMFEIVINEANDTYYYMCAVGTHCRAAGMWGAINIVPPPRETHVLPSEDKKSSPTEKPIGMILGGVFGFLIVSVAGFILFKKYKSKQSSKRTGPEVIKIIGKEGKIPAQDLKKPDQVKIDNVAKVV</sequence>
<accession>A0A9N9CN48</accession>
<dbReference type="EMBL" id="CAJVPQ010002706">
    <property type="protein sequence ID" value="CAG8605859.1"/>
    <property type="molecule type" value="Genomic_DNA"/>
</dbReference>
<dbReference type="GO" id="GO:0009055">
    <property type="term" value="F:electron transfer activity"/>
    <property type="evidence" value="ECO:0007669"/>
    <property type="project" value="InterPro"/>
</dbReference>
<comment type="caution">
    <text evidence="6">The sequence shown here is derived from an EMBL/GenBank/DDBJ whole genome shotgun (WGS) entry which is preliminary data.</text>
</comment>
<dbReference type="PANTHER" id="PTHR34883:SF15">
    <property type="entry name" value="EXTRACELLULAR SERINE-RICH PROTEIN"/>
    <property type="match status" value="1"/>
</dbReference>
<dbReference type="Gene3D" id="2.60.40.420">
    <property type="entry name" value="Cupredoxins - blue copper proteins"/>
    <property type="match status" value="1"/>
</dbReference>
<feature type="domain" description="Blue (type 1) copper" evidence="5">
    <location>
        <begin position="35"/>
        <end position="127"/>
    </location>
</feature>
<organism evidence="6 7">
    <name type="scientific">Funneliformis caledonium</name>
    <dbReference type="NCBI Taxonomy" id="1117310"/>
    <lineage>
        <taxon>Eukaryota</taxon>
        <taxon>Fungi</taxon>
        <taxon>Fungi incertae sedis</taxon>
        <taxon>Mucoromycota</taxon>
        <taxon>Glomeromycotina</taxon>
        <taxon>Glomeromycetes</taxon>
        <taxon>Glomerales</taxon>
        <taxon>Glomeraceae</taxon>
        <taxon>Funneliformis</taxon>
    </lineage>
</organism>
<protein>
    <submittedName>
        <fullName evidence="6">9872_t:CDS:1</fullName>
    </submittedName>
</protein>
<evidence type="ECO:0000256" key="3">
    <source>
        <dbReference type="SAM" id="Phobius"/>
    </source>
</evidence>
<evidence type="ECO:0000256" key="1">
    <source>
        <dbReference type="ARBA" id="ARBA00022723"/>
    </source>
</evidence>
<dbReference type="InterPro" id="IPR000923">
    <property type="entry name" value="BlueCu_1"/>
</dbReference>
<evidence type="ECO:0000259" key="5">
    <source>
        <dbReference type="Pfam" id="PF00127"/>
    </source>
</evidence>
<keyword evidence="3" id="KW-0812">Transmembrane</keyword>
<dbReference type="PANTHER" id="PTHR34883">
    <property type="entry name" value="SERINE-RICH PROTEIN, PUTATIVE-RELATED-RELATED"/>
    <property type="match status" value="1"/>
</dbReference>
<dbReference type="GO" id="GO:0005507">
    <property type="term" value="F:copper ion binding"/>
    <property type="evidence" value="ECO:0007669"/>
    <property type="project" value="InterPro"/>
</dbReference>
<evidence type="ECO:0000313" key="7">
    <source>
        <dbReference type="Proteomes" id="UP000789570"/>
    </source>
</evidence>